<dbReference type="WBParaSite" id="L893_g31936.t1">
    <property type="protein sequence ID" value="L893_g31936.t1"/>
    <property type="gene ID" value="L893_g31936"/>
</dbReference>
<proteinExistence type="predicted"/>
<feature type="compositionally biased region" description="Low complexity" evidence="2">
    <location>
        <begin position="141"/>
        <end position="155"/>
    </location>
</feature>
<accession>A0A1I8A267</accession>
<dbReference type="Proteomes" id="UP000095287">
    <property type="component" value="Unplaced"/>
</dbReference>
<evidence type="ECO:0000313" key="4">
    <source>
        <dbReference type="WBParaSite" id="L893_g31936.t1"/>
    </source>
</evidence>
<feature type="coiled-coil region" evidence="1">
    <location>
        <begin position="233"/>
        <end position="299"/>
    </location>
</feature>
<evidence type="ECO:0000313" key="3">
    <source>
        <dbReference type="Proteomes" id="UP000095287"/>
    </source>
</evidence>
<feature type="region of interest" description="Disordered" evidence="2">
    <location>
        <begin position="141"/>
        <end position="163"/>
    </location>
</feature>
<sequence>MPSQGCITMTPQSKQEDESRRLSRKRGVGGPFLALPSEVTYFVLSAVSPLPSEGARTASSPAPHPKQIPAMGGASRHGLFWPRDYTKHSLRGGAFTMDIVEKMDILDRMVFDLDLMEGCAENSGPPRAQVVEGLFFAPPAYSRSSSRSFVESPPSITEANSPYNSEVFESRSSRFSQSLDFQWSPEEPSSTSWSQTRGPGFSHSAPVGVVPRAARPYQRVSEEQKTGAYFSKREKANEYVKRCRERKKEAEKEKDRTIAELKERLEEERHERIRLAAINEALQRENEALLRELLKSSAS</sequence>
<reference evidence="4" key="1">
    <citation type="submission" date="2016-11" db="UniProtKB">
        <authorList>
            <consortium name="WormBaseParasite"/>
        </authorList>
    </citation>
    <scope>IDENTIFICATION</scope>
</reference>
<feature type="region of interest" description="Disordered" evidence="2">
    <location>
        <begin position="1"/>
        <end position="27"/>
    </location>
</feature>
<evidence type="ECO:0000256" key="2">
    <source>
        <dbReference type="SAM" id="MobiDB-lite"/>
    </source>
</evidence>
<feature type="compositionally biased region" description="Low complexity" evidence="2">
    <location>
        <begin position="179"/>
        <end position="196"/>
    </location>
</feature>
<organism evidence="3 4">
    <name type="scientific">Steinernema glaseri</name>
    <dbReference type="NCBI Taxonomy" id="37863"/>
    <lineage>
        <taxon>Eukaryota</taxon>
        <taxon>Metazoa</taxon>
        <taxon>Ecdysozoa</taxon>
        <taxon>Nematoda</taxon>
        <taxon>Chromadorea</taxon>
        <taxon>Rhabditida</taxon>
        <taxon>Tylenchina</taxon>
        <taxon>Panagrolaimomorpha</taxon>
        <taxon>Strongyloidoidea</taxon>
        <taxon>Steinernematidae</taxon>
        <taxon>Steinernema</taxon>
    </lineage>
</organism>
<keyword evidence="1" id="KW-0175">Coiled coil</keyword>
<keyword evidence="3" id="KW-1185">Reference proteome</keyword>
<feature type="region of interest" description="Disordered" evidence="2">
    <location>
        <begin position="179"/>
        <end position="207"/>
    </location>
</feature>
<feature type="compositionally biased region" description="Polar residues" evidence="2">
    <location>
        <begin position="1"/>
        <end position="13"/>
    </location>
</feature>
<evidence type="ECO:0000256" key="1">
    <source>
        <dbReference type="SAM" id="Coils"/>
    </source>
</evidence>
<dbReference type="AlphaFoldDB" id="A0A1I8A267"/>
<dbReference type="Gene3D" id="1.20.5.170">
    <property type="match status" value="1"/>
</dbReference>
<name>A0A1I8A267_9BILA</name>
<protein>
    <submittedName>
        <fullName evidence="4">BZIP domain-containing protein</fullName>
    </submittedName>
</protein>